<dbReference type="Proteomes" id="UP000499080">
    <property type="component" value="Unassembled WGS sequence"/>
</dbReference>
<comment type="cofactor">
    <cofactor evidence="1">
        <name>pyridoxal 5'-phosphate</name>
        <dbReference type="ChEBI" id="CHEBI:597326"/>
    </cofactor>
</comment>
<dbReference type="AlphaFoldDB" id="A0A4Y2MGQ0"/>
<evidence type="ECO:0000313" key="6">
    <source>
        <dbReference type="EMBL" id="GBN24927.1"/>
    </source>
</evidence>
<protein>
    <submittedName>
        <fullName evidence="6">Uncharacterized protein</fullName>
    </submittedName>
</protein>
<reference evidence="6 7" key="1">
    <citation type="journal article" date="2019" name="Sci. Rep.">
        <title>Orb-weaving spider Araneus ventricosus genome elucidates the spidroin gene catalogue.</title>
        <authorList>
            <person name="Kono N."/>
            <person name="Nakamura H."/>
            <person name="Ohtoshi R."/>
            <person name="Moran D.A.P."/>
            <person name="Shinohara A."/>
            <person name="Yoshida Y."/>
            <person name="Fujiwara M."/>
            <person name="Mori M."/>
            <person name="Tomita M."/>
            <person name="Arakawa K."/>
        </authorList>
    </citation>
    <scope>NUCLEOTIDE SEQUENCE [LARGE SCALE GENOMIC DNA]</scope>
</reference>
<dbReference type="InterPro" id="IPR015422">
    <property type="entry name" value="PyrdxlP-dep_Trfase_small"/>
</dbReference>
<keyword evidence="7" id="KW-1185">Reference proteome</keyword>
<evidence type="ECO:0000256" key="2">
    <source>
        <dbReference type="ARBA" id="ARBA00011738"/>
    </source>
</evidence>
<gene>
    <name evidence="6" type="ORF">AVEN_19193_1</name>
</gene>
<dbReference type="PANTHER" id="PTHR11751:SF29">
    <property type="entry name" value="ALANINE TRANSAMINASE"/>
    <property type="match status" value="1"/>
</dbReference>
<evidence type="ECO:0000313" key="7">
    <source>
        <dbReference type="Proteomes" id="UP000499080"/>
    </source>
</evidence>
<evidence type="ECO:0000256" key="5">
    <source>
        <dbReference type="ARBA" id="ARBA00022898"/>
    </source>
</evidence>
<organism evidence="6 7">
    <name type="scientific">Araneus ventricosus</name>
    <name type="common">Orbweaver spider</name>
    <name type="synonym">Epeira ventricosa</name>
    <dbReference type="NCBI Taxonomy" id="182803"/>
    <lineage>
        <taxon>Eukaryota</taxon>
        <taxon>Metazoa</taxon>
        <taxon>Ecdysozoa</taxon>
        <taxon>Arthropoda</taxon>
        <taxon>Chelicerata</taxon>
        <taxon>Arachnida</taxon>
        <taxon>Araneae</taxon>
        <taxon>Araneomorphae</taxon>
        <taxon>Entelegynae</taxon>
        <taxon>Araneoidea</taxon>
        <taxon>Araneidae</taxon>
        <taxon>Araneus</taxon>
    </lineage>
</organism>
<evidence type="ECO:0000256" key="3">
    <source>
        <dbReference type="ARBA" id="ARBA00022576"/>
    </source>
</evidence>
<dbReference type="Gene3D" id="3.90.1150.10">
    <property type="entry name" value="Aspartate Aminotransferase, domain 1"/>
    <property type="match status" value="1"/>
</dbReference>
<keyword evidence="4" id="KW-0808">Transferase</keyword>
<name>A0A4Y2MGQ0_ARAVE</name>
<accession>A0A4Y2MGQ0</accession>
<keyword evidence="3" id="KW-0032">Aminotransferase</keyword>
<evidence type="ECO:0000256" key="4">
    <source>
        <dbReference type="ARBA" id="ARBA00022679"/>
    </source>
</evidence>
<dbReference type="PANTHER" id="PTHR11751">
    <property type="entry name" value="ALANINE AMINOTRANSFERASE"/>
    <property type="match status" value="1"/>
</dbReference>
<comment type="subunit">
    <text evidence="2">Homodimer.</text>
</comment>
<dbReference type="InterPro" id="IPR045088">
    <property type="entry name" value="ALAT1/2-like"/>
</dbReference>
<evidence type="ECO:0000256" key="1">
    <source>
        <dbReference type="ARBA" id="ARBA00001933"/>
    </source>
</evidence>
<dbReference type="GO" id="GO:0008483">
    <property type="term" value="F:transaminase activity"/>
    <property type="evidence" value="ECO:0007669"/>
    <property type="project" value="UniProtKB-KW"/>
</dbReference>
<dbReference type="EMBL" id="BGPR01122697">
    <property type="protein sequence ID" value="GBN24927.1"/>
    <property type="molecule type" value="Genomic_DNA"/>
</dbReference>
<feature type="non-terminal residue" evidence="6">
    <location>
        <position position="95"/>
    </location>
</feature>
<comment type="caution">
    <text evidence="6">The sequence shown here is derived from an EMBL/GenBank/DDBJ whole genome shotgun (WGS) entry which is preliminary data.</text>
</comment>
<sequence>MILEKQLQSKDIFITIKLSYNTLQATGNGGYNARTSVPDYAVVADGLSCVTRMLLQDRSLGLAPDFFYAMQLLESAGVCVVPGNGFGQIPGTYHF</sequence>
<keyword evidence="5" id="KW-0663">Pyridoxal phosphate</keyword>
<proteinExistence type="predicted"/>